<dbReference type="PROSITE" id="PS51897">
    <property type="entry name" value="ANNEXIN_2"/>
    <property type="match status" value="4"/>
</dbReference>
<feature type="binding site" evidence="6">
    <location>
        <position position="67"/>
    </location>
    <ligand>
        <name>Ca(2+)</name>
        <dbReference type="ChEBI" id="CHEBI:29108"/>
        <label>1</label>
    </ligand>
</feature>
<dbReference type="SUPFAM" id="SSF47874">
    <property type="entry name" value="Annexin"/>
    <property type="match status" value="1"/>
</dbReference>
<dbReference type="GO" id="GO:0005886">
    <property type="term" value="C:plasma membrane"/>
    <property type="evidence" value="ECO:0007669"/>
    <property type="project" value="TreeGrafter"/>
</dbReference>
<dbReference type="InterPro" id="IPR037104">
    <property type="entry name" value="Annexin_sf"/>
</dbReference>
<dbReference type="InterPro" id="IPR018502">
    <property type="entry name" value="Annexin_repeat"/>
</dbReference>
<evidence type="ECO:0000256" key="2">
    <source>
        <dbReference type="ARBA" id="ARBA00022737"/>
    </source>
</evidence>
<dbReference type="FunFam" id="1.10.220.10:FF:000006">
    <property type="entry name" value="Annexin"/>
    <property type="match status" value="1"/>
</dbReference>
<dbReference type="GO" id="GO:0005544">
    <property type="term" value="F:calcium-dependent phospholipid binding"/>
    <property type="evidence" value="ECO:0007669"/>
    <property type="project" value="UniProtKB-KW"/>
</dbReference>
<keyword evidence="1 6" id="KW-0479">Metal-binding</keyword>
<dbReference type="Pfam" id="PF00191">
    <property type="entry name" value="Annexin"/>
    <property type="match status" value="4"/>
</dbReference>
<dbReference type="Proteomes" id="UP000257109">
    <property type="component" value="Unassembled WGS sequence"/>
</dbReference>
<protein>
    <submittedName>
        <fullName evidence="7">Annexin D8</fullName>
    </submittedName>
</protein>
<dbReference type="GO" id="GO:0009408">
    <property type="term" value="P:response to heat"/>
    <property type="evidence" value="ECO:0007669"/>
    <property type="project" value="TreeGrafter"/>
</dbReference>
<gene>
    <name evidence="7" type="primary">ANNAT8</name>
    <name evidence="7" type="ORF">CR513_59338</name>
</gene>
<keyword evidence="2" id="KW-0677">Repeat</keyword>
<dbReference type="GO" id="GO:0005509">
    <property type="term" value="F:calcium ion binding"/>
    <property type="evidence" value="ECO:0007669"/>
    <property type="project" value="InterPro"/>
</dbReference>
<accession>A0A371E8J4</accession>
<dbReference type="PANTHER" id="PTHR10502:SF193">
    <property type="entry name" value="ANNEXIN D8"/>
    <property type="match status" value="1"/>
</dbReference>
<dbReference type="OrthoDB" id="37886at2759"/>
<dbReference type="FunFam" id="1.10.220.10:FF:000001">
    <property type="entry name" value="Annexin"/>
    <property type="match status" value="1"/>
</dbReference>
<dbReference type="Gene3D" id="1.10.220.10">
    <property type="entry name" value="Annexin"/>
    <property type="match status" value="4"/>
</dbReference>
<dbReference type="InterPro" id="IPR001464">
    <property type="entry name" value="Annexin"/>
</dbReference>
<evidence type="ECO:0000256" key="1">
    <source>
        <dbReference type="ARBA" id="ARBA00022723"/>
    </source>
</evidence>
<proteinExistence type="predicted"/>
<organism evidence="7 8">
    <name type="scientific">Mucuna pruriens</name>
    <name type="common">Velvet bean</name>
    <name type="synonym">Dolichos pruriens</name>
    <dbReference type="NCBI Taxonomy" id="157652"/>
    <lineage>
        <taxon>Eukaryota</taxon>
        <taxon>Viridiplantae</taxon>
        <taxon>Streptophyta</taxon>
        <taxon>Embryophyta</taxon>
        <taxon>Tracheophyta</taxon>
        <taxon>Spermatophyta</taxon>
        <taxon>Magnoliopsida</taxon>
        <taxon>eudicotyledons</taxon>
        <taxon>Gunneridae</taxon>
        <taxon>Pentapetalae</taxon>
        <taxon>rosids</taxon>
        <taxon>fabids</taxon>
        <taxon>Fabales</taxon>
        <taxon>Fabaceae</taxon>
        <taxon>Papilionoideae</taxon>
        <taxon>50 kb inversion clade</taxon>
        <taxon>NPAAA clade</taxon>
        <taxon>indigoferoid/millettioid clade</taxon>
        <taxon>Phaseoleae</taxon>
        <taxon>Mucuna</taxon>
    </lineage>
</organism>
<dbReference type="GO" id="GO:0009651">
    <property type="term" value="P:response to salt stress"/>
    <property type="evidence" value="ECO:0007669"/>
    <property type="project" value="TreeGrafter"/>
</dbReference>
<evidence type="ECO:0000256" key="5">
    <source>
        <dbReference type="ARBA" id="ARBA00023302"/>
    </source>
</evidence>
<evidence type="ECO:0000313" key="7">
    <source>
        <dbReference type="EMBL" id="RDX62341.1"/>
    </source>
</evidence>
<dbReference type="AlphaFoldDB" id="A0A371E8J4"/>
<dbReference type="GO" id="GO:0005737">
    <property type="term" value="C:cytoplasm"/>
    <property type="evidence" value="ECO:0007669"/>
    <property type="project" value="TreeGrafter"/>
</dbReference>
<dbReference type="PRINTS" id="PR00196">
    <property type="entry name" value="ANNEXIN"/>
</dbReference>
<keyword evidence="8" id="KW-1185">Reference proteome</keyword>
<comment type="caution">
    <text evidence="7">The sequence shown here is derived from an EMBL/GenBank/DDBJ whole genome shotgun (WGS) entry which is preliminary data.</text>
</comment>
<dbReference type="GO" id="GO:0001786">
    <property type="term" value="F:phosphatidylserine binding"/>
    <property type="evidence" value="ECO:0007669"/>
    <property type="project" value="TreeGrafter"/>
</dbReference>
<dbReference type="PANTHER" id="PTHR10502">
    <property type="entry name" value="ANNEXIN"/>
    <property type="match status" value="1"/>
</dbReference>
<keyword evidence="3 6" id="KW-0106">Calcium</keyword>
<dbReference type="InterPro" id="IPR009118">
    <property type="entry name" value="AnnexinD_plant"/>
</dbReference>
<name>A0A371E8J4_MUCPR</name>
<dbReference type="SMART" id="SM00335">
    <property type="entry name" value="ANX"/>
    <property type="match status" value="4"/>
</dbReference>
<evidence type="ECO:0000313" key="8">
    <source>
        <dbReference type="Proteomes" id="UP000257109"/>
    </source>
</evidence>
<dbReference type="GO" id="GO:0009414">
    <property type="term" value="P:response to water deprivation"/>
    <property type="evidence" value="ECO:0007669"/>
    <property type="project" value="TreeGrafter"/>
</dbReference>
<dbReference type="GO" id="GO:0009409">
    <property type="term" value="P:response to cold"/>
    <property type="evidence" value="ECO:0007669"/>
    <property type="project" value="TreeGrafter"/>
</dbReference>
<sequence length="315" mass="35775">MATLTTAKDFSPIEDAENIKKACKGLGTDETVLISILSHRNVAQRKLVRLAYEEIYHQDLIQQLKSELSGSFKRAICDWTMDPAERDAAFINEALKKETPDYKVIIEIACTRTSEEFLAVKRSYQFLYKHCLEEDVASKTIGDIRMLLVAIISTYRYDGEEFDESLARSEASILHQVIEKKAFNDDEIIRVLCTRSKKQLCATFSIFRNMYGTTITKGLSASSIDEYMTTLRSAIRIIKNPPRYLAKVLSHALDNLVAEEHALSRVIITRAEKDLNEINDIYFKRNGVPLDNSVAKKTSGNYKTFLLALLGNNRV</sequence>
<dbReference type="PRINTS" id="PR01814">
    <property type="entry name" value="ANNEXINPLANT"/>
</dbReference>
<feature type="binding site" evidence="6">
    <location>
        <position position="295"/>
    </location>
    <ligand>
        <name>Ca(2+)</name>
        <dbReference type="ChEBI" id="CHEBI:29108"/>
        <label>3</label>
    </ligand>
</feature>
<feature type="non-terminal residue" evidence="7">
    <location>
        <position position="1"/>
    </location>
</feature>
<evidence type="ECO:0000256" key="6">
    <source>
        <dbReference type="PIRSR" id="PIRSR609118-1"/>
    </source>
</evidence>
<keyword evidence="4" id="KW-0041">Annexin</keyword>
<reference evidence="7" key="1">
    <citation type="submission" date="2018-05" db="EMBL/GenBank/DDBJ databases">
        <title>Draft genome of Mucuna pruriens seed.</title>
        <authorList>
            <person name="Nnadi N.E."/>
            <person name="Vos R."/>
            <person name="Hasami M.H."/>
            <person name="Devisetty U.K."/>
            <person name="Aguiy J.C."/>
        </authorList>
    </citation>
    <scope>NUCLEOTIDE SEQUENCE [LARGE SCALE GENOMIC DNA]</scope>
    <source>
        <strain evidence="7">JCA_2017</strain>
    </source>
</reference>
<feature type="binding site" evidence="6">
    <location>
        <position position="25"/>
    </location>
    <ligand>
        <name>Ca(2+)</name>
        <dbReference type="ChEBI" id="CHEBI:29108"/>
        <label>1</label>
    </ligand>
</feature>
<dbReference type="FunFam" id="1.10.220.10:FF:000009">
    <property type="entry name" value="Annexin"/>
    <property type="match status" value="1"/>
</dbReference>
<dbReference type="FunFam" id="1.10.220.10:FF:000008">
    <property type="entry name" value="Annexin"/>
    <property type="match status" value="1"/>
</dbReference>
<evidence type="ECO:0000256" key="3">
    <source>
        <dbReference type="ARBA" id="ARBA00022837"/>
    </source>
</evidence>
<keyword evidence="5" id="KW-0111">Calcium/phospholipid-binding</keyword>
<dbReference type="EMBL" id="QJKJ01015551">
    <property type="protein sequence ID" value="RDX62341.1"/>
    <property type="molecule type" value="Genomic_DNA"/>
</dbReference>
<feature type="binding site" evidence="6">
    <location>
        <position position="27"/>
    </location>
    <ligand>
        <name>Ca(2+)</name>
        <dbReference type="ChEBI" id="CHEBI:29108"/>
        <label>1</label>
    </ligand>
</feature>
<feature type="binding site" evidence="6">
    <location>
        <position position="298"/>
    </location>
    <ligand>
        <name>Ca(2+)</name>
        <dbReference type="ChEBI" id="CHEBI:29108"/>
        <label>3</label>
    </ligand>
</feature>
<evidence type="ECO:0000256" key="4">
    <source>
        <dbReference type="ARBA" id="ARBA00023216"/>
    </source>
</evidence>